<comment type="caution">
    <text evidence="1">The sequence shown here is derived from an EMBL/GenBank/DDBJ whole genome shotgun (WGS) entry which is preliminary data.</text>
</comment>
<sequence length="67" mass="7878">MARNGFLFINHNFQKKYRCVNKTTKEKQIFLSSTAAQPFIMPSVTTGQPSWYHSDRSFRHQTVSLRI</sequence>
<dbReference type="Proteomes" id="UP000017090">
    <property type="component" value="Unassembled WGS sequence"/>
</dbReference>
<gene>
    <name evidence="1" type="ORF">HMPREF1250_0864</name>
</gene>
<dbReference type="PATRIC" id="fig|1111454.3.peg.1057"/>
<dbReference type="AlphaFoldDB" id="U7UM94"/>
<organism evidence="1 2">
    <name type="scientific">Megasphaera vaginalis</name>
    <name type="common">ex Srinivasan et al. 2021</name>
    <dbReference type="NCBI Taxonomy" id="1111454"/>
    <lineage>
        <taxon>Bacteria</taxon>
        <taxon>Bacillati</taxon>
        <taxon>Bacillota</taxon>
        <taxon>Negativicutes</taxon>
        <taxon>Veillonellales</taxon>
        <taxon>Veillonellaceae</taxon>
        <taxon>Megasphaera</taxon>
    </lineage>
</organism>
<name>U7UM94_9FIRM</name>
<dbReference type="EMBL" id="AWXA01000028">
    <property type="protein sequence ID" value="ERT60014.1"/>
    <property type="molecule type" value="Genomic_DNA"/>
</dbReference>
<reference evidence="1 2" key="1">
    <citation type="submission" date="2013-09" db="EMBL/GenBank/DDBJ databases">
        <authorList>
            <person name="Durkin A.S."/>
            <person name="Haft D.R."/>
            <person name="McCorrison J."/>
            <person name="Torralba M."/>
            <person name="Gillis M."/>
            <person name="Haft D.H."/>
            <person name="Methe B."/>
            <person name="Sutton G."/>
            <person name="Nelson K.E."/>
        </authorList>
    </citation>
    <scope>NUCLEOTIDE SEQUENCE [LARGE SCALE GENOMIC DNA]</scope>
    <source>
        <strain evidence="1 2">BV3C16-1</strain>
    </source>
</reference>
<keyword evidence="2" id="KW-1185">Reference proteome</keyword>
<proteinExistence type="predicted"/>
<protein>
    <submittedName>
        <fullName evidence="1">Uncharacterized protein</fullName>
    </submittedName>
</protein>
<accession>U7UM94</accession>
<evidence type="ECO:0000313" key="1">
    <source>
        <dbReference type="EMBL" id="ERT60014.1"/>
    </source>
</evidence>
<evidence type="ECO:0000313" key="2">
    <source>
        <dbReference type="Proteomes" id="UP000017090"/>
    </source>
</evidence>